<proteinExistence type="predicted"/>
<dbReference type="AlphaFoldDB" id="A0A564ZPJ4"/>
<keyword evidence="3" id="KW-1185">Reference proteome</keyword>
<organism evidence="2 3">
    <name type="scientific">Candidatus Methylomirabilis lanthanidiphila</name>
    <dbReference type="NCBI Taxonomy" id="2211376"/>
    <lineage>
        <taxon>Bacteria</taxon>
        <taxon>Candidatus Methylomirabilota</taxon>
        <taxon>Candidatus Methylomirabilia</taxon>
        <taxon>Candidatus Methylomirabilales</taxon>
        <taxon>Candidatus Methylomirabilaceae</taxon>
        <taxon>Candidatus Methylomirabilis</taxon>
    </lineage>
</organism>
<evidence type="ECO:0000313" key="3">
    <source>
        <dbReference type="Proteomes" id="UP000334340"/>
    </source>
</evidence>
<feature type="non-terminal residue" evidence="2">
    <location>
        <position position="1"/>
    </location>
</feature>
<sequence length="181" mass="20410">PVPKSPRSPLLKRGVGEIWLSVTPFILMGAPHRRMRYRLESPLTPTLSSKRGEGDQKRSPLPSPGGEDTGEGVRGIDFHAHRHTGAHETLWVGLPIPLPTSNIRYRVIDRLRYSLKGYPHPVKDKMMGSPEDKQRAFVGALEQGKQRCQEKIIEYLFARETKIEVSQARGVYTSKTTRACQ</sequence>
<dbReference type="Proteomes" id="UP000334340">
    <property type="component" value="Unassembled WGS sequence"/>
</dbReference>
<feature type="region of interest" description="Disordered" evidence="1">
    <location>
        <begin position="43"/>
        <end position="74"/>
    </location>
</feature>
<evidence type="ECO:0000313" key="2">
    <source>
        <dbReference type="EMBL" id="VUZ86478.1"/>
    </source>
</evidence>
<reference evidence="2 3" key="1">
    <citation type="submission" date="2019-07" db="EMBL/GenBank/DDBJ databases">
        <authorList>
            <person name="Cremers G."/>
        </authorList>
    </citation>
    <scope>NUCLEOTIDE SEQUENCE [LARGE SCALE GENOMIC DNA]</scope>
</reference>
<dbReference type="EMBL" id="CABIKM010000060">
    <property type="protein sequence ID" value="VUZ86478.1"/>
    <property type="molecule type" value="Genomic_DNA"/>
</dbReference>
<gene>
    <name evidence="2" type="ORF">MELA_02881</name>
</gene>
<name>A0A564ZPJ4_9BACT</name>
<protein>
    <submittedName>
        <fullName evidence="2">Uncharacterized protein</fullName>
    </submittedName>
</protein>
<evidence type="ECO:0000256" key="1">
    <source>
        <dbReference type="SAM" id="MobiDB-lite"/>
    </source>
</evidence>
<accession>A0A564ZPJ4</accession>